<evidence type="ECO:0000256" key="1">
    <source>
        <dbReference type="ARBA" id="ARBA00005915"/>
    </source>
</evidence>
<dbReference type="Proteomes" id="UP000319941">
    <property type="component" value="Unassembled WGS sequence"/>
</dbReference>
<dbReference type="AlphaFoldDB" id="A0A558HDR2"/>
<dbReference type="GO" id="GO:0003676">
    <property type="term" value="F:nucleic acid binding"/>
    <property type="evidence" value="ECO:0007669"/>
    <property type="project" value="InterPro"/>
</dbReference>
<protein>
    <recommendedName>
        <fullName evidence="2">Single-stranded-DNA-specific exonuclease RecJ</fullName>
    </recommendedName>
</protein>
<evidence type="ECO:0000256" key="4">
    <source>
        <dbReference type="ARBA" id="ARBA00022801"/>
    </source>
</evidence>
<keyword evidence="3" id="KW-0540">Nuclease</keyword>
<dbReference type="SUPFAM" id="SSF64182">
    <property type="entry name" value="DHH phosphoesterases"/>
    <property type="match status" value="1"/>
</dbReference>
<gene>
    <name evidence="9" type="ORF">FQP86_17090</name>
</gene>
<dbReference type="InterPro" id="IPR003156">
    <property type="entry name" value="DHHA1_dom"/>
</dbReference>
<evidence type="ECO:0000313" key="10">
    <source>
        <dbReference type="Proteomes" id="UP000319941"/>
    </source>
</evidence>
<evidence type="ECO:0000259" key="7">
    <source>
        <dbReference type="Pfam" id="PF02272"/>
    </source>
</evidence>
<comment type="caution">
    <text evidence="9">The sequence shown here is derived from an EMBL/GenBank/DDBJ whole genome shotgun (WGS) entry which is preliminary data.</text>
</comment>
<dbReference type="OrthoDB" id="9809852at2"/>
<keyword evidence="4" id="KW-0378">Hydrolase</keyword>
<dbReference type="InterPro" id="IPR051673">
    <property type="entry name" value="SSDNA_exonuclease_RecJ"/>
</dbReference>
<feature type="domain" description="DDH" evidence="6">
    <location>
        <begin position="109"/>
        <end position="249"/>
    </location>
</feature>
<accession>A0A558HDR2</accession>
<dbReference type="InterPro" id="IPR041122">
    <property type="entry name" value="RecJ_OB"/>
</dbReference>
<evidence type="ECO:0000256" key="5">
    <source>
        <dbReference type="ARBA" id="ARBA00022839"/>
    </source>
</evidence>
<evidence type="ECO:0000256" key="2">
    <source>
        <dbReference type="ARBA" id="ARBA00019841"/>
    </source>
</evidence>
<feature type="domain" description="RecJ OB" evidence="8">
    <location>
        <begin position="507"/>
        <end position="612"/>
    </location>
</feature>
<dbReference type="InterPro" id="IPR001667">
    <property type="entry name" value="DDH_dom"/>
</dbReference>
<dbReference type="Gene3D" id="3.90.1640.30">
    <property type="match status" value="1"/>
</dbReference>
<comment type="similarity">
    <text evidence="1">Belongs to the RecJ family.</text>
</comment>
<evidence type="ECO:0000259" key="6">
    <source>
        <dbReference type="Pfam" id="PF01368"/>
    </source>
</evidence>
<evidence type="ECO:0000259" key="8">
    <source>
        <dbReference type="Pfam" id="PF17768"/>
    </source>
</evidence>
<dbReference type="PANTHER" id="PTHR30255">
    <property type="entry name" value="SINGLE-STRANDED-DNA-SPECIFIC EXONUCLEASE RECJ"/>
    <property type="match status" value="1"/>
</dbReference>
<dbReference type="Pfam" id="PF17768">
    <property type="entry name" value="RecJ_OB"/>
    <property type="match status" value="1"/>
</dbReference>
<feature type="domain" description="DHHA1" evidence="7">
    <location>
        <begin position="393"/>
        <end position="489"/>
    </location>
</feature>
<dbReference type="GO" id="GO:0004527">
    <property type="term" value="F:exonuclease activity"/>
    <property type="evidence" value="ECO:0007669"/>
    <property type="project" value="UniProtKB-KW"/>
</dbReference>
<dbReference type="PANTHER" id="PTHR30255:SF2">
    <property type="entry name" value="SINGLE-STRANDED-DNA-SPECIFIC EXONUCLEASE RECJ"/>
    <property type="match status" value="1"/>
</dbReference>
<dbReference type="Pfam" id="PF01368">
    <property type="entry name" value="DHH"/>
    <property type="match status" value="1"/>
</dbReference>
<dbReference type="InterPro" id="IPR038763">
    <property type="entry name" value="DHH_sf"/>
</dbReference>
<keyword evidence="10" id="KW-1185">Reference proteome</keyword>
<dbReference type="EMBL" id="VNFH01000016">
    <property type="protein sequence ID" value="TVU67258.1"/>
    <property type="molecule type" value="Genomic_DNA"/>
</dbReference>
<reference evidence="9 10" key="1">
    <citation type="submission" date="2019-07" db="EMBL/GenBank/DDBJ databases">
        <title>Diversity of Bacteria from Kongsfjorden, Arctic.</title>
        <authorList>
            <person name="Yu Y."/>
        </authorList>
    </citation>
    <scope>NUCLEOTIDE SEQUENCE [LARGE SCALE GENOMIC DNA]</scope>
    <source>
        <strain evidence="9 10">SM1923</strain>
    </source>
</reference>
<evidence type="ECO:0000313" key="9">
    <source>
        <dbReference type="EMBL" id="TVU67258.1"/>
    </source>
</evidence>
<evidence type="ECO:0000256" key="3">
    <source>
        <dbReference type="ARBA" id="ARBA00022722"/>
    </source>
</evidence>
<dbReference type="STRING" id="553385.GCA_000591415_03262"/>
<dbReference type="Gene3D" id="3.10.310.30">
    <property type="match status" value="1"/>
</dbReference>
<name>A0A558HDR2_9GAMM</name>
<sequence>MSVTPSSSPVSLSQGTLARPDERTLTASIARVIRPRTRDERLYQQGLAAGLSELQARVLAGRLTLESCKAPLEALITPALKHIEHPERLADGRRAAERIARAVSDGEHIGILTDYDVDGITSHVVMLRTLTELFDVPYDRVHSLIGHRIHDGYGISLPLVERIMTLSPRPTLIVTADCGSSDEARLALLKEAGIEVVVTDHHALPQEGPPASAYATVNPTRADCAYPDATIAGCMVAWLTMSLARNVLIEQGRLPASTPKLSPWLSYVALGTVADCVSLGGSAINRAVVNLGLTLINRMQEPCWRAMAERLGADSVPFNAETLAFQMGPRINARSRLDDPYAALHFMLAREDAAARSALDVLDQDNQSRKAIEAEMVESARSLAMESLRAGHQIIVVYLEDGHPGVQGIVASRLVQQFGRPAVVLTPAATPGMLTGSGRSIEGLHLRDALQRAHDLAPQGLPRFGGHKGAAGVGLPLVERSIFTDAIQQAAAEQLGDLPLNPLILSDGGLNEGQLSLETLDEIERLAPFGREFEAPLFEGRFMIESLRPVGADGTHLSMELSLGRVRIKAIWFRALTPGEAPAFGLGDVLHCAYKLSRNRWRGRESLQLMLEYALPV</sequence>
<proteinExistence type="inferred from homology"/>
<dbReference type="RefSeq" id="WP_088744182.1">
    <property type="nucleotide sequence ID" value="NZ_CAWOWR010000061.1"/>
</dbReference>
<keyword evidence="5" id="KW-0269">Exonuclease</keyword>
<dbReference type="Pfam" id="PF02272">
    <property type="entry name" value="DHHA1"/>
    <property type="match status" value="1"/>
</dbReference>
<organism evidence="9 10">
    <name type="scientific">Cobetia crustatorum</name>
    <dbReference type="NCBI Taxonomy" id="553385"/>
    <lineage>
        <taxon>Bacteria</taxon>
        <taxon>Pseudomonadati</taxon>
        <taxon>Pseudomonadota</taxon>
        <taxon>Gammaproteobacteria</taxon>
        <taxon>Oceanospirillales</taxon>
        <taxon>Halomonadaceae</taxon>
        <taxon>Cobetia</taxon>
    </lineage>
</organism>